<evidence type="ECO:0000256" key="1">
    <source>
        <dbReference type="ARBA" id="ARBA00022723"/>
    </source>
</evidence>
<dbReference type="InterPro" id="IPR043145">
    <property type="entry name" value="Znf_ZZ_sf"/>
</dbReference>
<feature type="domain" description="CCHC-type" evidence="8">
    <location>
        <begin position="15"/>
        <end position="30"/>
    </location>
</feature>
<dbReference type="InterPro" id="IPR000433">
    <property type="entry name" value="Znf_ZZ"/>
</dbReference>
<dbReference type="Pfam" id="PF00098">
    <property type="entry name" value="zf-CCHC"/>
    <property type="match status" value="1"/>
</dbReference>
<evidence type="ECO:0000256" key="3">
    <source>
        <dbReference type="ARBA" id="ARBA00022801"/>
    </source>
</evidence>
<dbReference type="Pfam" id="PF07910">
    <property type="entry name" value="Peptidase_C78"/>
    <property type="match status" value="2"/>
</dbReference>
<evidence type="ECO:0000256" key="6">
    <source>
        <dbReference type="SAM" id="MobiDB-lite"/>
    </source>
</evidence>
<dbReference type="EMBL" id="KK100429">
    <property type="protein sequence ID" value="KIZ05993.1"/>
    <property type="molecule type" value="Genomic_DNA"/>
</dbReference>
<dbReference type="Gene3D" id="4.10.60.10">
    <property type="entry name" value="Zinc finger, CCHC-type"/>
    <property type="match status" value="1"/>
</dbReference>
<dbReference type="SMART" id="SM00343">
    <property type="entry name" value="ZnF_C2HC"/>
    <property type="match status" value="1"/>
</dbReference>
<protein>
    <submittedName>
        <fullName evidence="9">Zinc finger with UFM1-specific peptidase domain protein</fullName>
    </submittedName>
</protein>
<feature type="compositionally biased region" description="Basic and acidic residues" evidence="6">
    <location>
        <begin position="47"/>
        <end position="56"/>
    </location>
</feature>
<dbReference type="KEGG" id="mng:MNEG_1966"/>
<organism evidence="9 10">
    <name type="scientific">Monoraphidium neglectum</name>
    <dbReference type="NCBI Taxonomy" id="145388"/>
    <lineage>
        <taxon>Eukaryota</taxon>
        <taxon>Viridiplantae</taxon>
        <taxon>Chlorophyta</taxon>
        <taxon>core chlorophytes</taxon>
        <taxon>Chlorophyceae</taxon>
        <taxon>CS clade</taxon>
        <taxon>Sphaeropleales</taxon>
        <taxon>Selenastraceae</taxon>
        <taxon>Monoraphidium</taxon>
    </lineage>
</organism>
<evidence type="ECO:0000256" key="4">
    <source>
        <dbReference type="ARBA" id="ARBA00022833"/>
    </source>
</evidence>
<accession>A0A0D2K6P3</accession>
<evidence type="ECO:0000259" key="8">
    <source>
        <dbReference type="PROSITE" id="PS50158"/>
    </source>
</evidence>
<gene>
    <name evidence="9" type="ORF">MNEG_1966</name>
</gene>
<dbReference type="STRING" id="145388.A0A0D2K6P3"/>
<dbReference type="InterPro" id="IPR001878">
    <property type="entry name" value="Znf_CCHC"/>
</dbReference>
<dbReference type="Gene3D" id="3.90.70.130">
    <property type="match status" value="2"/>
</dbReference>
<dbReference type="InterPro" id="IPR036875">
    <property type="entry name" value="Znf_CCHC_sf"/>
</dbReference>
<dbReference type="RefSeq" id="XP_013905012.1">
    <property type="nucleotide sequence ID" value="XM_014049558.1"/>
</dbReference>
<keyword evidence="4" id="KW-0862">Zinc</keyword>
<keyword evidence="1" id="KW-0479">Metal-binding</keyword>
<dbReference type="SMART" id="SM00291">
    <property type="entry name" value="ZnF_ZZ"/>
    <property type="match status" value="1"/>
</dbReference>
<dbReference type="GeneID" id="25734844"/>
<feature type="domain" description="ZZ-type" evidence="7">
    <location>
        <begin position="206"/>
        <end position="258"/>
    </location>
</feature>
<evidence type="ECO:0000259" key="7">
    <source>
        <dbReference type="PROSITE" id="PS50135"/>
    </source>
</evidence>
<dbReference type="PROSITE" id="PS50135">
    <property type="entry name" value="ZF_ZZ_2"/>
    <property type="match status" value="1"/>
</dbReference>
<dbReference type="PANTHER" id="PTHR48153">
    <property type="entry name" value="UFM1-SPECIFIC PROTEASE 2"/>
    <property type="match status" value="1"/>
</dbReference>
<dbReference type="PROSITE" id="PS50158">
    <property type="entry name" value="ZF_CCHC"/>
    <property type="match status" value="1"/>
</dbReference>
<dbReference type="Gene3D" id="3.30.60.90">
    <property type="match status" value="1"/>
</dbReference>
<dbReference type="GO" id="GO:0019783">
    <property type="term" value="F:ubiquitin-like protein peptidase activity"/>
    <property type="evidence" value="ECO:0007669"/>
    <property type="project" value="TreeGrafter"/>
</dbReference>
<reference evidence="9 10" key="1">
    <citation type="journal article" date="2013" name="BMC Genomics">
        <title>Reconstruction of the lipid metabolism for the microalga Monoraphidium neglectum from its genome sequence reveals characteristics suitable for biofuel production.</title>
        <authorList>
            <person name="Bogen C."/>
            <person name="Al-Dilaimi A."/>
            <person name="Albersmeier A."/>
            <person name="Wichmann J."/>
            <person name="Grundmann M."/>
            <person name="Rupp O."/>
            <person name="Lauersen K.J."/>
            <person name="Blifernez-Klassen O."/>
            <person name="Kalinowski J."/>
            <person name="Goesmann A."/>
            <person name="Mussgnug J.H."/>
            <person name="Kruse O."/>
        </authorList>
    </citation>
    <scope>NUCLEOTIDE SEQUENCE [LARGE SCALE GENOMIC DNA]</scope>
    <source>
        <strain evidence="9 10">SAG 48.87</strain>
    </source>
</reference>
<dbReference type="SUPFAM" id="SSF57850">
    <property type="entry name" value="RING/U-box"/>
    <property type="match status" value="1"/>
</dbReference>
<evidence type="ECO:0000256" key="2">
    <source>
        <dbReference type="ARBA" id="ARBA00022771"/>
    </source>
</evidence>
<feature type="region of interest" description="Disordered" evidence="6">
    <location>
        <begin position="29"/>
        <end position="57"/>
    </location>
</feature>
<dbReference type="SUPFAM" id="SSF57756">
    <property type="entry name" value="Retrovirus zinc finger-like domains"/>
    <property type="match status" value="1"/>
</dbReference>
<dbReference type="Pfam" id="PF00569">
    <property type="entry name" value="ZZ"/>
    <property type="match status" value="1"/>
</dbReference>
<dbReference type="AlphaFoldDB" id="A0A0D2K6P3"/>
<evidence type="ECO:0000256" key="5">
    <source>
        <dbReference type="PROSITE-ProRule" id="PRU00228"/>
    </source>
</evidence>
<dbReference type="Proteomes" id="UP000054498">
    <property type="component" value="Unassembled WGS sequence"/>
</dbReference>
<evidence type="ECO:0000313" key="9">
    <source>
        <dbReference type="EMBL" id="KIZ05993.1"/>
    </source>
</evidence>
<dbReference type="OrthoDB" id="288987at2759"/>
<dbReference type="PANTHER" id="PTHR48153:SF4">
    <property type="entry name" value="UBIQUITIN CARBOXYL-TERMINAL HYDROLASE MUG105"/>
    <property type="match status" value="1"/>
</dbReference>
<feature type="compositionally biased region" description="Gly residues" evidence="6">
    <location>
        <begin position="260"/>
        <end position="292"/>
    </location>
</feature>
<name>A0A0D2K6P3_9CHLO</name>
<feature type="region of interest" description="Disordered" evidence="6">
    <location>
        <begin position="260"/>
        <end position="403"/>
    </location>
</feature>
<dbReference type="InterPro" id="IPR012462">
    <property type="entry name" value="UFSP1/2_DUB_cat"/>
</dbReference>
<keyword evidence="10" id="KW-1185">Reference proteome</keyword>
<keyword evidence="3" id="KW-0378">Hydrolase</keyword>
<feature type="compositionally biased region" description="Gly residues" evidence="6">
    <location>
        <begin position="375"/>
        <end position="399"/>
    </location>
</feature>
<keyword evidence="2 5" id="KW-0863">Zinc-finger</keyword>
<evidence type="ECO:0000313" key="10">
    <source>
        <dbReference type="Proteomes" id="UP000054498"/>
    </source>
</evidence>
<dbReference type="GO" id="GO:0003676">
    <property type="term" value="F:nucleic acid binding"/>
    <property type="evidence" value="ECO:0007669"/>
    <property type="project" value="InterPro"/>
</dbReference>
<proteinExistence type="predicted"/>
<feature type="compositionally biased region" description="Gly residues" evidence="6">
    <location>
        <begin position="327"/>
        <end position="351"/>
    </location>
</feature>
<dbReference type="GO" id="GO:0008270">
    <property type="term" value="F:zinc ion binding"/>
    <property type="evidence" value="ECO:0007669"/>
    <property type="project" value="UniProtKB-KW"/>
</dbReference>
<sequence length="521" mass="52798">MYGFSDKPAARPGSCYRCGQAGHWANDCPRNPDRISAAPRLPTQPRELARQQRREPSPLADADVIPLLMAALVSELRAHTSIYLCGYAAHLSRAAQDSGWGCGYRNLQMLASHLLARRPDARRVLFGGCGWLPDIPSLQAWLEAAWEAGFDPPGRAQLGGGVQGTPKWIGTPEVAAALRQFGIDARIVDFCCQASTSADASGATVHLNVACDLCGASPLVGVRYKSTVKSDFDVCSRCFASPAAAAAAPYLPLGDAGGGSGGGGGGGGRGGGARGSGVGRSEGDGGAGGGGVRRQRLPPSGSGCEGGGNGLDLDDSGAEAEGACGAAAGGRGAGGGSRGGRGRQGGRGAGTGPAPQRHKALVQWVWDYFSQGPPGSSGSGGGGGGGSGGSGSSGGGGSSGALAQLRGSPVTVTRHAPLYLQHEGHSRTVVGVERHAPPGAEAAHRLLILDPGHDAQALREALSNRKGWQRLVKRGLHALQRPEFQILYVPDDGGGGPPPFAGGSREFEALKVISAADKFYS</sequence>